<dbReference type="EMBL" id="MDEG01000011">
    <property type="protein sequence ID" value="PPU96901.1"/>
    <property type="molecule type" value="Genomic_DNA"/>
</dbReference>
<comment type="caution">
    <text evidence="1">The sequence shown here is derived from an EMBL/GenBank/DDBJ whole genome shotgun (WGS) entry which is preliminary data.</text>
</comment>
<evidence type="ECO:0000313" key="1">
    <source>
        <dbReference type="EMBL" id="PPU96901.1"/>
    </source>
</evidence>
<dbReference type="Proteomes" id="UP000238261">
    <property type="component" value="Unassembled WGS sequence"/>
</dbReference>
<protein>
    <submittedName>
        <fullName evidence="1">Uncharacterized protein</fullName>
    </submittedName>
</protein>
<keyword evidence="2" id="KW-1185">Reference proteome</keyword>
<organism evidence="1 2">
    <name type="scientific">Xanthomonas hyacinthi</name>
    <dbReference type="NCBI Taxonomy" id="56455"/>
    <lineage>
        <taxon>Bacteria</taxon>
        <taxon>Pseudomonadati</taxon>
        <taxon>Pseudomonadota</taxon>
        <taxon>Gammaproteobacteria</taxon>
        <taxon>Lysobacterales</taxon>
        <taxon>Lysobacteraceae</taxon>
        <taxon>Xanthomonas</taxon>
    </lineage>
</organism>
<proteinExistence type="predicted"/>
<dbReference type="AlphaFoldDB" id="A0A2S7EUV1"/>
<sequence>MARTMQATFQAVAWHRRTPTRSVGPGRAVAASANPKGQSGCLGQGTGGNIWFNRIFPLALCFWPFVCKEFCGKAMVAWAHARGVQLRLI</sequence>
<reference evidence="2" key="1">
    <citation type="submission" date="2016-08" db="EMBL/GenBank/DDBJ databases">
        <authorList>
            <person name="Merda D."/>
            <person name="Briand M."/>
            <person name="Taghouti G."/>
            <person name="Carrere S."/>
            <person name="Gouzy J."/>
            <person name="Portier P."/>
            <person name="Jacques M.-A."/>
            <person name="Fischer-Le Saux M."/>
        </authorList>
    </citation>
    <scope>NUCLEOTIDE SEQUENCE [LARGE SCALE GENOMIC DNA]</scope>
    <source>
        <strain evidence="2">CFBP1156</strain>
    </source>
</reference>
<accession>A0A2S7EUV1</accession>
<gene>
    <name evidence="1" type="ORF">XhyaCFBP1156_12730</name>
</gene>
<evidence type="ECO:0000313" key="2">
    <source>
        <dbReference type="Proteomes" id="UP000238261"/>
    </source>
</evidence>
<name>A0A2S7EUV1_9XANT</name>